<feature type="compositionally biased region" description="Basic residues" evidence="5">
    <location>
        <begin position="290"/>
        <end position="299"/>
    </location>
</feature>
<name>C5FXM5_ARTOC</name>
<dbReference type="GO" id="GO:0005634">
    <property type="term" value="C:nucleus"/>
    <property type="evidence" value="ECO:0007669"/>
    <property type="project" value="TreeGrafter"/>
</dbReference>
<feature type="compositionally biased region" description="Polar residues" evidence="5">
    <location>
        <begin position="52"/>
        <end position="74"/>
    </location>
</feature>
<dbReference type="EMBL" id="DS995707">
    <property type="protein sequence ID" value="EEQ35065.1"/>
    <property type="molecule type" value="Genomic_DNA"/>
</dbReference>
<feature type="compositionally biased region" description="Polar residues" evidence="5">
    <location>
        <begin position="416"/>
        <end position="427"/>
    </location>
</feature>
<sequence>MEDVFTPPATQQPQQAVSPQASSPSVEESTYLLGSIGLRSPNNREQRPNWFQLRNKSGTQDATPTSSQIGNSNHGAFDGSFLLPQIPGSWPVSPPRPSAAPADLSVKPSPEIQGAPPSPNSRTREFMMAGGIASASPGRSSVVPRPTDVPMTSLEPESPLQLAADGFRYLYRLPRYFSDCWGKLSLRPSIAFMETVKRRAVDFWTSQTSRTATAPVSSHSPRRTDRRRDKKLLGLSMEQRREFRLQQKRTQRKKTTSPVAPELHKIELPISEVKPMTSAAPAPAQLAQRGRSRRHRSKPAKSSIQKIMPHKPGSAVTPGRVTKQRTVRPARDTSRGSRIVYRGGHRDASYEERIRRVQQMNLDFVLKSGPAQVILPEPQEPESPVAPVTPELRETSEPPPPSSASVPTTPPGPCTDQPSSAVGTSPTDEPPRDQSYDGYTQRPAEPSTRTVHWHEASSPLGQPVVEIRVYDPSAPVRPAQGVEDSQQPAHATIDDRSPEGPFIKPLSSRWDSRLTADMSLPDYRQVGTTISGDPLTRKDFATCYTPLAWLNDEVINAYLAIILDYARRASGSSGRLREPKYHAFNSFFYSSLRDRGYESVRRWASRAKIGGPALLGVEMVLIPIHNQAHWTLMVVKPKARTIEYFDSLGGSSRAHISRVKEWLQGELRDLFIEEEWRVLPTDSPQQDNGSDCGVFLLTTAKMVVLGLPLSYGARDIPTIRKRIVAEILNGGFEGDFDPKVEFPGAAAVFHPSLCSSDFVARHVSPPLFLNFSILLASIRKGPAETMPGKPSGRQVVVDVGTGYQRNKPSLEESVLEFGTAWMRY</sequence>
<evidence type="ECO:0000256" key="3">
    <source>
        <dbReference type="ARBA" id="ARBA00022801"/>
    </source>
</evidence>
<feature type="region of interest" description="Disordered" evidence="5">
    <location>
        <begin position="274"/>
        <end position="344"/>
    </location>
</feature>
<organism evidence="7 8">
    <name type="scientific">Arthroderma otae (strain ATCC MYA-4605 / CBS 113480)</name>
    <name type="common">Microsporum canis</name>
    <dbReference type="NCBI Taxonomy" id="554155"/>
    <lineage>
        <taxon>Eukaryota</taxon>
        <taxon>Fungi</taxon>
        <taxon>Dikarya</taxon>
        <taxon>Ascomycota</taxon>
        <taxon>Pezizomycotina</taxon>
        <taxon>Eurotiomycetes</taxon>
        <taxon>Eurotiomycetidae</taxon>
        <taxon>Onygenales</taxon>
        <taxon>Arthrodermataceae</taxon>
        <taxon>Microsporum</taxon>
    </lineage>
</organism>
<dbReference type="GO" id="GO:0016929">
    <property type="term" value="F:deSUMOylase activity"/>
    <property type="evidence" value="ECO:0007669"/>
    <property type="project" value="TreeGrafter"/>
</dbReference>
<keyword evidence="8" id="KW-1185">Reference proteome</keyword>
<feature type="region of interest" description="Disordered" evidence="5">
    <location>
        <begin position="207"/>
        <end position="261"/>
    </location>
</feature>
<feature type="region of interest" description="Disordered" evidence="5">
    <location>
        <begin position="1"/>
        <end position="121"/>
    </location>
</feature>
<feature type="region of interest" description="Disordered" evidence="5">
    <location>
        <begin position="475"/>
        <end position="506"/>
    </location>
</feature>
<dbReference type="AlphaFoldDB" id="C5FXM5"/>
<dbReference type="eggNOG" id="KOG0778">
    <property type="taxonomic scope" value="Eukaryota"/>
</dbReference>
<dbReference type="OMA" id="IAIDSWT"/>
<evidence type="ECO:0000256" key="4">
    <source>
        <dbReference type="ARBA" id="ARBA00022807"/>
    </source>
</evidence>
<comment type="similarity">
    <text evidence="1">Belongs to the peptidase C48 family.</text>
</comment>
<dbReference type="STRING" id="554155.C5FXM5"/>
<dbReference type="SUPFAM" id="SSF54001">
    <property type="entry name" value="Cysteine proteinases"/>
    <property type="match status" value="1"/>
</dbReference>
<dbReference type="Pfam" id="PF02902">
    <property type="entry name" value="Peptidase_C48"/>
    <property type="match status" value="1"/>
</dbReference>
<gene>
    <name evidence="7" type="ORF">MCYG_07884</name>
</gene>
<dbReference type="HOGENOM" id="CLU_014800_0_0_1"/>
<keyword evidence="3" id="KW-0378">Hydrolase</keyword>
<feature type="compositionally biased region" description="Basic residues" evidence="5">
    <location>
        <begin position="246"/>
        <end position="255"/>
    </location>
</feature>
<evidence type="ECO:0000259" key="6">
    <source>
        <dbReference type="PROSITE" id="PS50600"/>
    </source>
</evidence>
<feature type="compositionally biased region" description="Pro residues" evidence="5">
    <location>
        <begin position="397"/>
        <end position="413"/>
    </location>
</feature>
<feature type="region of interest" description="Disordered" evidence="5">
    <location>
        <begin position="375"/>
        <end position="457"/>
    </location>
</feature>
<keyword evidence="2 7" id="KW-0645">Protease</keyword>
<dbReference type="VEuPathDB" id="FungiDB:MCYG_07884"/>
<evidence type="ECO:0000256" key="5">
    <source>
        <dbReference type="SAM" id="MobiDB-lite"/>
    </source>
</evidence>
<dbReference type="GO" id="GO:0016926">
    <property type="term" value="P:protein desumoylation"/>
    <property type="evidence" value="ECO:0007669"/>
    <property type="project" value="TreeGrafter"/>
</dbReference>
<feature type="domain" description="Ubiquitin-like protease family profile" evidence="6">
    <location>
        <begin position="533"/>
        <end position="703"/>
    </location>
</feature>
<protein>
    <submittedName>
        <fullName evidence="7">Ulp1 protease family protein</fullName>
    </submittedName>
</protein>
<proteinExistence type="inferred from homology"/>
<evidence type="ECO:0000313" key="7">
    <source>
        <dbReference type="EMBL" id="EEQ35065.1"/>
    </source>
</evidence>
<accession>C5FXM5</accession>
<dbReference type="Gene3D" id="3.40.395.10">
    <property type="entry name" value="Adenoviral Proteinase, Chain A"/>
    <property type="match status" value="1"/>
</dbReference>
<evidence type="ECO:0000256" key="1">
    <source>
        <dbReference type="ARBA" id="ARBA00005234"/>
    </source>
</evidence>
<dbReference type="RefSeq" id="XP_002844101.1">
    <property type="nucleotide sequence ID" value="XM_002844055.1"/>
</dbReference>
<keyword evidence="4" id="KW-0788">Thiol protease</keyword>
<dbReference type="GO" id="GO:0006508">
    <property type="term" value="P:proteolysis"/>
    <property type="evidence" value="ECO:0007669"/>
    <property type="project" value="UniProtKB-KW"/>
</dbReference>
<evidence type="ECO:0000313" key="8">
    <source>
        <dbReference type="Proteomes" id="UP000002035"/>
    </source>
</evidence>
<dbReference type="PANTHER" id="PTHR12606:SF141">
    <property type="entry name" value="GH15225P-RELATED"/>
    <property type="match status" value="1"/>
</dbReference>
<dbReference type="PANTHER" id="PTHR12606">
    <property type="entry name" value="SENTRIN/SUMO-SPECIFIC PROTEASE"/>
    <property type="match status" value="1"/>
</dbReference>
<dbReference type="OrthoDB" id="1939479at2759"/>
<dbReference type="InterPro" id="IPR038765">
    <property type="entry name" value="Papain-like_cys_pep_sf"/>
</dbReference>
<feature type="compositionally biased region" description="Low complexity" evidence="5">
    <location>
        <begin position="1"/>
        <end position="29"/>
    </location>
</feature>
<dbReference type="GeneID" id="9230449"/>
<evidence type="ECO:0000256" key="2">
    <source>
        <dbReference type="ARBA" id="ARBA00022670"/>
    </source>
</evidence>
<dbReference type="Proteomes" id="UP000002035">
    <property type="component" value="Unassembled WGS sequence"/>
</dbReference>
<feature type="compositionally biased region" description="Polar residues" evidence="5">
    <location>
        <begin position="207"/>
        <end position="219"/>
    </location>
</feature>
<dbReference type="InterPro" id="IPR003653">
    <property type="entry name" value="Peptidase_C48_C"/>
</dbReference>
<reference evidence="8" key="1">
    <citation type="journal article" date="2012" name="MBio">
        <title>Comparative genome analysis of Trichophyton rubrum and related dermatophytes reveals candidate genes involved in infection.</title>
        <authorList>
            <person name="Martinez D.A."/>
            <person name="Oliver B.G."/>
            <person name="Graeser Y."/>
            <person name="Goldberg J.M."/>
            <person name="Li W."/>
            <person name="Martinez-Rossi N.M."/>
            <person name="Monod M."/>
            <person name="Shelest E."/>
            <person name="Barton R.C."/>
            <person name="Birch E."/>
            <person name="Brakhage A.A."/>
            <person name="Chen Z."/>
            <person name="Gurr S.J."/>
            <person name="Heiman D."/>
            <person name="Heitman J."/>
            <person name="Kosti I."/>
            <person name="Rossi A."/>
            <person name="Saif S."/>
            <person name="Samalova M."/>
            <person name="Saunders C.W."/>
            <person name="Shea T."/>
            <person name="Summerbell R.C."/>
            <person name="Xu J."/>
            <person name="Young S."/>
            <person name="Zeng Q."/>
            <person name="Birren B.W."/>
            <person name="Cuomo C.A."/>
            <person name="White T.C."/>
        </authorList>
    </citation>
    <scope>NUCLEOTIDE SEQUENCE [LARGE SCALE GENOMIC DNA]</scope>
    <source>
        <strain evidence="8">ATCC MYA-4605 / CBS 113480</strain>
    </source>
</reference>
<dbReference type="PROSITE" id="PS50600">
    <property type="entry name" value="ULP_PROTEASE"/>
    <property type="match status" value="1"/>
</dbReference>